<feature type="transmembrane region" description="Helical" evidence="2">
    <location>
        <begin position="32"/>
        <end position="49"/>
    </location>
</feature>
<sequence length="132" mass="14075">MSRQLSVRSRATAALRASAATAAPDPRLARSLVQWLLLGLAALAFVPAARGATGIGWLPFWCLVAPLLSLTVLYRHRLAAACGALLVARPRRRRGDQARRLAPVRRAGLRPRQGGLGKAGTGNREPGLVAQR</sequence>
<name>A0AAP2G2F9_9GAMM</name>
<gene>
    <name evidence="3" type="ORF">KB893_016890</name>
</gene>
<reference evidence="3 4" key="1">
    <citation type="journal article" date="2021" name="Microbiol. Resour. Announc.">
        <title>Draft Genome Sequence of Coralloluteibacterium stylophorae LMG 29479T.</title>
        <authorList>
            <person name="Karlyshev A.V."/>
            <person name="Kudryashova E.B."/>
            <person name="Ariskina E.V."/>
            <person name="Conroy A.P."/>
            <person name="Abidueva E.Y."/>
        </authorList>
    </citation>
    <scope>NUCLEOTIDE SEQUENCE [LARGE SCALE GENOMIC DNA]</scope>
    <source>
        <strain evidence="3 4">LMG 29479</strain>
    </source>
</reference>
<dbReference type="Proteomes" id="UP000675747">
    <property type="component" value="Unassembled WGS sequence"/>
</dbReference>
<organism evidence="3 4">
    <name type="scientific">Coralloluteibacterium stylophorae</name>
    <dbReference type="NCBI Taxonomy" id="1776034"/>
    <lineage>
        <taxon>Bacteria</taxon>
        <taxon>Pseudomonadati</taxon>
        <taxon>Pseudomonadota</taxon>
        <taxon>Gammaproteobacteria</taxon>
        <taxon>Lysobacterales</taxon>
        <taxon>Lysobacteraceae</taxon>
        <taxon>Coralloluteibacterium</taxon>
    </lineage>
</organism>
<feature type="transmembrane region" description="Helical" evidence="2">
    <location>
        <begin position="55"/>
        <end position="74"/>
    </location>
</feature>
<protein>
    <submittedName>
        <fullName evidence="3">Uncharacterized protein</fullName>
    </submittedName>
</protein>
<proteinExistence type="predicted"/>
<accession>A0AAP2G2F9</accession>
<evidence type="ECO:0000256" key="1">
    <source>
        <dbReference type="SAM" id="MobiDB-lite"/>
    </source>
</evidence>
<dbReference type="EMBL" id="JAGQFT020000014">
    <property type="protein sequence ID" value="MBS7458821.1"/>
    <property type="molecule type" value="Genomic_DNA"/>
</dbReference>
<keyword evidence="2" id="KW-0472">Membrane</keyword>
<dbReference type="AlphaFoldDB" id="A0AAP2G2F9"/>
<feature type="region of interest" description="Disordered" evidence="1">
    <location>
        <begin position="92"/>
        <end position="132"/>
    </location>
</feature>
<evidence type="ECO:0000313" key="4">
    <source>
        <dbReference type="Proteomes" id="UP000675747"/>
    </source>
</evidence>
<evidence type="ECO:0000256" key="2">
    <source>
        <dbReference type="SAM" id="Phobius"/>
    </source>
</evidence>
<comment type="caution">
    <text evidence="3">The sequence shown here is derived from an EMBL/GenBank/DDBJ whole genome shotgun (WGS) entry which is preliminary data.</text>
</comment>
<keyword evidence="2" id="KW-0812">Transmembrane</keyword>
<keyword evidence="2" id="KW-1133">Transmembrane helix</keyword>
<dbReference type="RefSeq" id="WP_213173919.1">
    <property type="nucleotide sequence ID" value="NZ_JAGQFT020000014.1"/>
</dbReference>
<keyword evidence="4" id="KW-1185">Reference proteome</keyword>
<evidence type="ECO:0000313" key="3">
    <source>
        <dbReference type="EMBL" id="MBS7458821.1"/>
    </source>
</evidence>